<dbReference type="EMBL" id="JANFAV010000007">
    <property type="protein sequence ID" value="MCW6535566.1"/>
    <property type="molecule type" value="Genomic_DNA"/>
</dbReference>
<keyword evidence="2" id="KW-1185">Reference proteome</keyword>
<comment type="caution">
    <text evidence="1">The sequence shown here is derived from an EMBL/GenBank/DDBJ whole genome shotgun (WGS) entry which is preliminary data.</text>
</comment>
<evidence type="ECO:0000313" key="2">
    <source>
        <dbReference type="Proteomes" id="UP001165565"/>
    </source>
</evidence>
<dbReference type="PIRSF" id="PIRSF032038">
    <property type="entry name" value="UCP023238"/>
    <property type="match status" value="1"/>
</dbReference>
<gene>
    <name evidence="1" type="ORF">NEE01_12325</name>
</gene>
<dbReference type="RefSeq" id="WP_265269134.1">
    <property type="nucleotide sequence ID" value="NZ_JANFAV010000007.1"/>
</dbReference>
<reference evidence="1" key="1">
    <citation type="submission" date="2022-06" db="EMBL/GenBank/DDBJ databases">
        <title>Sphingomonas sp. nov. isolated from rhizosphere soil of tomato.</title>
        <authorList>
            <person name="Dong H."/>
            <person name="Gao R."/>
        </authorList>
    </citation>
    <scope>NUCLEOTIDE SEQUENCE</scope>
    <source>
        <strain evidence="1">MMSM24</strain>
    </source>
</reference>
<accession>A0AA42CUL5</accession>
<dbReference type="Proteomes" id="UP001165565">
    <property type="component" value="Unassembled WGS sequence"/>
</dbReference>
<sequence length="158" mass="17163">MVANAETPPGRTPAFQHLIDCRALKDDAARLACFDRAAASLDDAVAKKEVVIVDKQQVREAKRGLFGLSLPSFHLFGRGDEQDAEEVAQIEGKIVSATPDVDGWRIKLDDGSVWTQTDGKPTFKNPKPGVSVVVRRGALGSYILRVDNAPGVKVRRVL</sequence>
<organism evidence="1 2">
    <name type="scientific">Sphingomonas lycopersici</name>
    <dbReference type="NCBI Taxonomy" id="2951807"/>
    <lineage>
        <taxon>Bacteria</taxon>
        <taxon>Pseudomonadati</taxon>
        <taxon>Pseudomonadota</taxon>
        <taxon>Alphaproteobacteria</taxon>
        <taxon>Sphingomonadales</taxon>
        <taxon>Sphingomonadaceae</taxon>
        <taxon>Sphingomonas</taxon>
    </lineage>
</organism>
<evidence type="ECO:0000313" key="1">
    <source>
        <dbReference type="EMBL" id="MCW6535566.1"/>
    </source>
</evidence>
<dbReference type="InterPro" id="IPR016987">
    <property type="entry name" value="UCP023238"/>
</dbReference>
<proteinExistence type="predicted"/>
<dbReference type="AlphaFoldDB" id="A0AA42CUL5"/>
<name>A0AA42CUL5_9SPHN</name>
<protein>
    <submittedName>
        <fullName evidence="1">Uncharacterized protein</fullName>
    </submittedName>
</protein>